<dbReference type="AlphaFoldDB" id="A0A0A9G1S0"/>
<accession>A0A0A9G1S0</accession>
<protein>
    <submittedName>
        <fullName evidence="1">Mlo2</fullName>
    </submittedName>
</protein>
<reference evidence="1" key="2">
    <citation type="journal article" date="2015" name="Data Brief">
        <title>Shoot transcriptome of the giant reed, Arundo donax.</title>
        <authorList>
            <person name="Barrero R.A."/>
            <person name="Guerrero F.D."/>
            <person name="Moolhuijzen P."/>
            <person name="Goolsby J.A."/>
            <person name="Tidwell J."/>
            <person name="Bellgard S.E."/>
            <person name="Bellgard M.I."/>
        </authorList>
    </citation>
    <scope>NUCLEOTIDE SEQUENCE</scope>
    <source>
        <tissue evidence="1">Shoot tissue taken approximately 20 cm above the soil surface</tissue>
    </source>
</reference>
<sequence length="82" mass="9341">MRHGRRPRRTQRYAADAAHRLKQATPYLWDTQKSWSDLQIGVGDRDPPVLPRPSLRRGGCRAAWCWRLPPGCSCAICTAPSR</sequence>
<dbReference type="EMBL" id="GBRH01178876">
    <property type="protein sequence ID" value="JAE19020.1"/>
    <property type="molecule type" value="Transcribed_RNA"/>
</dbReference>
<reference evidence="1" key="1">
    <citation type="submission" date="2014-09" db="EMBL/GenBank/DDBJ databases">
        <authorList>
            <person name="Magalhaes I.L.F."/>
            <person name="Oliveira U."/>
            <person name="Santos F.R."/>
            <person name="Vidigal T.H.D.A."/>
            <person name="Brescovit A.D."/>
            <person name="Santos A.J."/>
        </authorList>
    </citation>
    <scope>NUCLEOTIDE SEQUENCE</scope>
    <source>
        <tissue evidence="1">Shoot tissue taken approximately 20 cm above the soil surface</tissue>
    </source>
</reference>
<organism evidence="1">
    <name type="scientific">Arundo donax</name>
    <name type="common">Giant reed</name>
    <name type="synonym">Donax arundinaceus</name>
    <dbReference type="NCBI Taxonomy" id="35708"/>
    <lineage>
        <taxon>Eukaryota</taxon>
        <taxon>Viridiplantae</taxon>
        <taxon>Streptophyta</taxon>
        <taxon>Embryophyta</taxon>
        <taxon>Tracheophyta</taxon>
        <taxon>Spermatophyta</taxon>
        <taxon>Magnoliopsida</taxon>
        <taxon>Liliopsida</taxon>
        <taxon>Poales</taxon>
        <taxon>Poaceae</taxon>
        <taxon>PACMAD clade</taxon>
        <taxon>Arundinoideae</taxon>
        <taxon>Arundineae</taxon>
        <taxon>Arundo</taxon>
    </lineage>
</organism>
<name>A0A0A9G1S0_ARUDO</name>
<evidence type="ECO:0000313" key="1">
    <source>
        <dbReference type="EMBL" id="JAE19020.1"/>
    </source>
</evidence>
<proteinExistence type="predicted"/>